<dbReference type="PANTHER" id="PTHR12110">
    <property type="entry name" value="HYDROXYPYRUVATE ISOMERASE"/>
    <property type="match status" value="1"/>
</dbReference>
<dbReference type="InterPro" id="IPR036237">
    <property type="entry name" value="Xyl_isomerase-like_sf"/>
</dbReference>
<evidence type="ECO:0000259" key="1">
    <source>
        <dbReference type="Pfam" id="PF01261"/>
    </source>
</evidence>
<proteinExistence type="predicted"/>
<keyword evidence="3" id="KW-1185">Reference proteome</keyword>
<protein>
    <recommendedName>
        <fullName evidence="1">Xylose isomerase-like TIM barrel domain-containing protein</fullName>
    </recommendedName>
</protein>
<reference evidence="2 3" key="1">
    <citation type="journal article" date="2024" name="IMA Fungus">
        <title>IMA Genome - F19 : A genome assembly and annotation guide to empower mycologists, including annotated draft genome sequences of Ceratocystis pirilliformis, Diaporthe australafricana, Fusarium ophioides, Paecilomyces lecythidis, and Sporothrix stenoceras.</title>
        <authorList>
            <person name="Aylward J."/>
            <person name="Wilson A.M."/>
            <person name="Visagie C.M."/>
            <person name="Spraker J."/>
            <person name="Barnes I."/>
            <person name="Buitendag C."/>
            <person name="Ceriani C."/>
            <person name="Del Mar Angel L."/>
            <person name="du Plessis D."/>
            <person name="Fuchs T."/>
            <person name="Gasser K."/>
            <person name="Kramer D."/>
            <person name="Li W."/>
            <person name="Munsamy K."/>
            <person name="Piso A."/>
            <person name="Price J.L."/>
            <person name="Sonnekus B."/>
            <person name="Thomas C."/>
            <person name="van der Nest A."/>
            <person name="van Dijk A."/>
            <person name="van Heerden A."/>
            <person name="van Vuuren N."/>
            <person name="Yilmaz N."/>
            <person name="Duong T.A."/>
            <person name="van der Merwe N.A."/>
            <person name="Wingfield M.J."/>
            <person name="Wingfield B.D."/>
        </authorList>
    </citation>
    <scope>NUCLEOTIDE SEQUENCE [LARGE SCALE GENOMIC DNA]</scope>
    <source>
        <strain evidence="2 3">CMW 5346</strain>
    </source>
</reference>
<evidence type="ECO:0000313" key="3">
    <source>
        <dbReference type="Proteomes" id="UP001583186"/>
    </source>
</evidence>
<gene>
    <name evidence="2" type="ORF">Sste5346_006985</name>
</gene>
<dbReference type="PANTHER" id="PTHR12110:SF21">
    <property type="entry name" value="XYLOSE ISOMERASE-LIKE TIM BARREL DOMAIN-CONTAINING PROTEIN"/>
    <property type="match status" value="1"/>
</dbReference>
<accession>A0ABR3YWN4</accession>
<organism evidence="2 3">
    <name type="scientific">Sporothrix stenoceras</name>
    <dbReference type="NCBI Taxonomy" id="5173"/>
    <lineage>
        <taxon>Eukaryota</taxon>
        <taxon>Fungi</taxon>
        <taxon>Dikarya</taxon>
        <taxon>Ascomycota</taxon>
        <taxon>Pezizomycotina</taxon>
        <taxon>Sordariomycetes</taxon>
        <taxon>Sordariomycetidae</taxon>
        <taxon>Ophiostomatales</taxon>
        <taxon>Ophiostomataceae</taxon>
        <taxon>Sporothrix</taxon>
    </lineage>
</organism>
<dbReference type="Proteomes" id="UP001583186">
    <property type="component" value="Unassembled WGS sequence"/>
</dbReference>
<evidence type="ECO:0000313" key="2">
    <source>
        <dbReference type="EMBL" id="KAL1892475.1"/>
    </source>
</evidence>
<dbReference type="InterPro" id="IPR013022">
    <property type="entry name" value="Xyl_isomerase-like_TIM-brl"/>
</dbReference>
<dbReference type="InterPro" id="IPR050312">
    <property type="entry name" value="IolE/XylAMocC-like"/>
</dbReference>
<sequence length="440" mass="48641">MSPIMDTTPITPSSKMPCRLSISTMSLGQSYAGHTLEQRLDQAAQHGYQGIELFYDDLEYIAQTLPLIPPSSYTTETTAIPTTILMAPPTSAPTDSQLVRAAALVRAMCAKRRLTVICLQPFRHFEGLISRDARADRLAELRLWCRLAGIMRTDLILIPSSFLPASLTTGDLKFIVQDLREAADIAAAAKPPVRLCYEGLAWGTHIDTWQASWDVVQQVDQPNFGLCLDTFNIAARVYADPMIHGGVQPDAEEQIAASMKELASSVDVERVFLVQIADGARLASPLLPGHPLYDPDLPARMAWSRKHRLFYGEGDRSGYLPINQILNTVLGDLGYRGWLSFELFNRRASGTDASVPAEMARRGAESWAKLVEDYGLMTEVDAEKHGSKKIKRAKNLKDSLEIEIKGDEVDGLSTGHGHSRRKSLVRWLNVCGLSQSAYEE</sequence>
<dbReference type="Gene3D" id="3.20.20.150">
    <property type="entry name" value="Divalent-metal-dependent TIM barrel enzymes"/>
    <property type="match status" value="1"/>
</dbReference>
<name>A0ABR3YWN4_9PEZI</name>
<dbReference type="Pfam" id="PF01261">
    <property type="entry name" value="AP_endonuc_2"/>
    <property type="match status" value="1"/>
</dbReference>
<dbReference type="EMBL" id="JAWCUI010000044">
    <property type="protein sequence ID" value="KAL1892475.1"/>
    <property type="molecule type" value="Genomic_DNA"/>
</dbReference>
<feature type="domain" description="Xylose isomerase-like TIM barrel" evidence="1">
    <location>
        <begin position="40"/>
        <end position="365"/>
    </location>
</feature>
<dbReference type="SUPFAM" id="SSF51658">
    <property type="entry name" value="Xylose isomerase-like"/>
    <property type="match status" value="1"/>
</dbReference>
<comment type="caution">
    <text evidence="2">The sequence shown here is derived from an EMBL/GenBank/DDBJ whole genome shotgun (WGS) entry which is preliminary data.</text>
</comment>